<gene>
    <name evidence="1" type="ORF">Aglo03_35250</name>
</gene>
<organism evidence="1 2">
    <name type="scientific">Actinokineospora globicatena</name>
    <dbReference type="NCBI Taxonomy" id="103729"/>
    <lineage>
        <taxon>Bacteria</taxon>
        <taxon>Bacillati</taxon>
        <taxon>Actinomycetota</taxon>
        <taxon>Actinomycetes</taxon>
        <taxon>Pseudonocardiales</taxon>
        <taxon>Pseudonocardiaceae</taxon>
        <taxon>Actinokineospora</taxon>
    </lineage>
</organism>
<dbReference type="Proteomes" id="UP001165042">
    <property type="component" value="Unassembled WGS sequence"/>
</dbReference>
<dbReference type="AlphaFoldDB" id="A0A9W6QQD9"/>
<comment type="caution">
    <text evidence="1">The sequence shown here is derived from an EMBL/GenBank/DDBJ whole genome shotgun (WGS) entry which is preliminary data.</text>
</comment>
<name>A0A9W6QQD9_9PSEU</name>
<sequence length="106" mass="11335">MIHLVLDGGHFGSKEERDAVHALEDELEKALDLAGAGEVDGDTFGGGEVVVYIYGPDADVMYATVGPVLQRQSQFSGHVILLYGDHVEGVPERRVELEAGSGSRII</sequence>
<keyword evidence="2" id="KW-1185">Reference proteome</keyword>
<accession>A0A9W6QQD9</accession>
<reference evidence="1" key="1">
    <citation type="submission" date="2023-02" db="EMBL/GenBank/DDBJ databases">
        <title>Actinokineospora globicatena NBRC 15670.</title>
        <authorList>
            <person name="Ichikawa N."/>
            <person name="Sato H."/>
            <person name="Tonouchi N."/>
        </authorList>
    </citation>
    <scope>NUCLEOTIDE SEQUENCE</scope>
    <source>
        <strain evidence="1">NBRC 15670</strain>
    </source>
</reference>
<dbReference type="EMBL" id="BSSD01000005">
    <property type="protein sequence ID" value="GLW92709.1"/>
    <property type="molecule type" value="Genomic_DNA"/>
</dbReference>
<protein>
    <submittedName>
        <fullName evidence="1">Uncharacterized protein</fullName>
    </submittedName>
</protein>
<proteinExistence type="predicted"/>
<evidence type="ECO:0000313" key="1">
    <source>
        <dbReference type="EMBL" id="GLW92709.1"/>
    </source>
</evidence>
<evidence type="ECO:0000313" key="2">
    <source>
        <dbReference type="Proteomes" id="UP001165042"/>
    </source>
</evidence>